<comment type="caution">
    <text evidence="6">Lacks conserved residue(s) required for the propagation of feature annotation.</text>
</comment>
<evidence type="ECO:0000256" key="2">
    <source>
        <dbReference type="ARBA" id="ARBA00022723"/>
    </source>
</evidence>
<evidence type="ECO:0000313" key="10">
    <source>
        <dbReference type="Proteomes" id="UP001642540"/>
    </source>
</evidence>
<feature type="active site" evidence="6">
    <location>
        <position position="155"/>
    </location>
</feature>
<evidence type="ECO:0000256" key="3">
    <source>
        <dbReference type="ARBA" id="ARBA00022801"/>
    </source>
</evidence>
<dbReference type="InterPro" id="IPR024079">
    <property type="entry name" value="MetalloPept_cat_dom_sf"/>
</dbReference>
<comment type="caution">
    <text evidence="9">The sequence shown here is derived from an EMBL/GenBank/DDBJ whole genome shotgun (WGS) entry which is preliminary data.</text>
</comment>
<dbReference type="Gene3D" id="3.40.390.10">
    <property type="entry name" value="Collagenase (Catalytic Domain)"/>
    <property type="match status" value="1"/>
</dbReference>
<dbReference type="SUPFAM" id="SSF55486">
    <property type="entry name" value="Metalloproteases ('zincins'), catalytic domain"/>
    <property type="match status" value="1"/>
</dbReference>
<protein>
    <recommendedName>
        <fullName evidence="7">Metalloendopeptidase</fullName>
        <ecNumber evidence="7">3.4.24.-</ecNumber>
    </recommendedName>
</protein>
<keyword evidence="10" id="KW-1185">Reference proteome</keyword>
<feature type="binding site" evidence="6">
    <location>
        <position position="158"/>
    </location>
    <ligand>
        <name>Zn(2+)</name>
        <dbReference type="ChEBI" id="CHEBI:29105"/>
        <note>catalytic</note>
    </ligand>
</feature>
<gene>
    <name evidence="9" type="ORF">ODALV1_LOCUS31486</name>
</gene>
<keyword evidence="1 6" id="KW-0645">Protease</keyword>
<keyword evidence="3 6" id="KW-0378">Hydrolase</keyword>
<dbReference type="EMBL" id="CAXLJM020000173">
    <property type="protein sequence ID" value="CAL8148643.1"/>
    <property type="molecule type" value="Genomic_DNA"/>
</dbReference>
<keyword evidence="5 6" id="KW-0482">Metalloprotease</keyword>
<keyword evidence="4 6" id="KW-0862">Zinc</keyword>
<sequence length="430" mass="48970">MAMTKNIYKKVVFSLYTLTVYFPFATCYSCATPDDWLSGSARVQNGIPEQEDDDSAHAHINTRRGEVWPNGIVKYKFHSSLTLRDMFEVKKAFEEFHSKTCVRFVPWKEGERDRDFVSIEVDNKICGISNVCKIGGKQYAKFGGECRTMTTMVHELGHTLCLAHEHQRSDRDDYLNFRNCSEHPRKLRNTRHSSVYDYASQMHYECGFCGGGWATTEDIRKCGPDFSRGLSILDVEVINSLYNCQGCQRHRWVPLSSLTHSDKANMYNFGVTTDGSPLYICRALILRQLTPGIYDEANQACNLTIDFISHNLKDGVELLTIPGGPNAQCSNYQFVNQAEVVPNNFVQVQGGPIFNNPYLSIDVAYAVKPATGEVAIGKALWVENEKRYWDQAEFRIGSETYTSRDYKVLCCTNNRDCMIEQTFYTSKLDL</sequence>
<reference evidence="9 10" key="1">
    <citation type="submission" date="2024-08" db="EMBL/GenBank/DDBJ databases">
        <authorList>
            <person name="Cucini C."/>
            <person name="Frati F."/>
        </authorList>
    </citation>
    <scope>NUCLEOTIDE SEQUENCE [LARGE SCALE GENOMIC DNA]</scope>
</reference>
<evidence type="ECO:0000259" key="8">
    <source>
        <dbReference type="PROSITE" id="PS51864"/>
    </source>
</evidence>
<evidence type="ECO:0000256" key="4">
    <source>
        <dbReference type="ARBA" id="ARBA00022833"/>
    </source>
</evidence>
<proteinExistence type="predicted"/>
<comment type="cofactor">
    <cofactor evidence="6 7">
        <name>Zn(2+)</name>
        <dbReference type="ChEBI" id="CHEBI:29105"/>
    </cofactor>
    <text evidence="6 7">Binds 1 zinc ion per subunit.</text>
</comment>
<feature type="domain" description="Peptidase M12A" evidence="8">
    <location>
        <begin position="61"/>
        <end position="245"/>
    </location>
</feature>
<dbReference type="PRINTS" id="PR00480">
    <property type="entry name" value="ASTACIN"/>
</dbReference>
<feature type="binding site" evidence="6">
    <location>
        <position position="154"/>
    </location>
    <ligand>
        <name>Zn(2+)</name>
        <dbReference type="ChEBI" id="CHEBI:29105"/>
        <note>catalytic</note>
    </ligand>
</feature>
<dbReference type="SMART" id="SM00235">
    <property type="entry name" value="ZnMc"/>
    <property type="match status" value="1"/>
</dbReference>
<evidence type="ECO:0000256" key="7">
    <source>
        <dbReference type="RuleBase" id="RU361183"/>
    </source>
</evidence>
<evidence type="ECO:0000313" key="9">
    <source>
        <dbReference type="EMBL" id="CAL8148643.1"/>
    </source>
</evidence>
<dbReference type="Pfam" id="PF01400">
    <property type="entry name" value="Astacin"/>
    <property type="match status" value="1"/>
</dbReference>
<dbReference type="PROSITE" id="PS51864">
    <property type="entry name" value="ASTACIN"/>
    <property type="match status" value="1"/>
</dbReference>
<dbReference type="EC" id="3.4.24.-" evidence="7"/>
<evidence type="ECO:0000256" key="6">
    <source>
        <dbReference type="PROSITE-ProRule" id="PRU01211"/>
    </source>
</evidence>
<dbReference type="Proteomes" id="UP001642540">
    <property type="component" value="Unassembled WGS sequence"/>
</dbReference>
<feature type="binding site" evidence="6">
    <location>
        <position position="164"/>
    </location>
    <ligand>
        <name>Zn(2+)</name>
        <dbReference type="ChEBI" id="CHEBI:29105"/>
        <note>catalytic</note>
    </ligand>
</feature>
<name>A0ABP1S9T8_9HEXA</name>
<dbReference type="PANTHER" id="PTHR10127:SF780">
    <property type="entry name" value="METALLOENDOPEPTIDASE"/>
    <property type="match status" value="1"/>
</dbReference>
<evidence type="ECO:0000256" key="1">
    <source>
        <dbReference type="ARBA" id="ARBA00022670"/>
    </source>
</evidence>
<dbReference type="PANTHER" id="PTHR10127">
    <property type="entry name" value="DISCOIDIN, CUB, EGF, LAMININ , AND ZINC METALLOPROTEASE DOMAIN CONTAINING"/>
    <property type="match status" value="1"/>
</dbReference>
<dbReference type="InterPro" id="IPR006026">
    <property type="entry name" value="Peptidase_Metallo"/>
</dbReference>
<keyword evidence="2 6" id="KW-0479">Metal-binding</keyword>
<organism evidence="9 10">
    <name type="scientific">Orchesella dallaii</name>
    <dbReference type="NCBI Taxonomy" id="48710"/>
    <lineage>
        <taxon>Eukaryota</taxon>
        <taxon>Metazoa</taxon>
        <taxon>Ecdysozoa</taxon>
        <taxon>Arthropoda</taxon>
        <taxon>Hexapoda</taxon>
        <taxon>Collembola</taxon>
        <taxon>Entomobryomorpha</taxon>
        <taxon>Entomobryoidea</taxon>
        <taxon>Orchesellidae</taxon>
        <taxon>Orchesellinae</taxon>
        <taxon>Orchesella</taxon>
    </lineage>
</organism>
<accession>A0ABP1S9T8</accession>
<evidence type="ECO:0000256" key="5">
    <source>
        <dbReference type="ARBA" id="ARBA00023049"/>
    </source>
</evidence>
<dbReference type="InterPro" id="IPR001506">
    <property type="entry name" value="Peptidase_M12A"/>
</dbReference>